<evidence type="ECO:0000259" key="2">
    <source>
        <dbReference type="PROSITE" id="PS50887"/>
    </source>
</evidence>
<dbReference type="InterPro" id="IPR029787">
    <property type="entry name" value="Nucleotide_cyclase"/>
</dbReference>
<protein>
    <recommendedName>
        <fullName evidence="2">GGDEF domain-containing protein</fullName>
    </recommendedName>
</protein>
<evidence type="ECO:0000256" key="1">
    <source>
        <dbReference type="SAM" id="Phobius"/>
    </source>
</evidence>
<feature type="transmembrane region" description="Helical" evidence="1">
    <location>
        <begin position="136"/>
        <end position="154"/>
    </location>
</feature>
<dbReference type="NCBIfam" id="TIGR00254">
    <property type="entry name" value="GGDEF"/>
    <property type="match status" value="1"/>
</dbReference>
<name>D2U8P4_XANAP</name>
<dbReference type="InterPro" id="IPR043128">
    <property type="entry name" value="Rev_trsase/Diguanyl_cyclase"/>
</dbReference>
<organism evidence="3 4">
    <name type="scientific">Xanthomonas albilineans (strain GPE PC73 / CFBP 7063)</name>
    <dbReference type="NCBI Taxonomy" id="380358"/>
    <lineage>
        <taxon>Bacteria</taxon>
        <taxon>Pseudomonadati</taxon>
        <taxon>Pseudomonadota</taxon>
        <taxon>Gammaproteobacteria</taxon>
        <taxon>Lysobacterales</taxon>
        <taxon>Lysobacteraceae</taxon>
        <taxon>Xanthomonas</taxon>
    </lineage>
</organism>
<dbReference type="CDD" id="cd01949">
    <property type="entry name" value="GGDEF"/>
    <property type="match status" value="1"/>
</dbReference>
<sequence length="393" mass="42446">MQHHDEASFDTPPDAAYAAQLRKGFAALRFDPALERVYHRHSSATLGFAQRLAASLAVLLVLLLLSWEALYFGPSDVGGLIGHTVAVRMASLLLLLWVALSIHCARSHGPARIALLLLIVGTGLVLSSVGYPLQELRYAVVVIALIIMAGFLPLGLTLWQSVGVALALCAISAAAGRLLLDGPAQAGYLRLQWLLWAAVLVGVVGGYLREHARREEFLQQRIRDDEALRDVLTGLGDRRRFDEHLALALAESTRLQLGLALILVELEGFAEFARRHGPREADRAVLDVAEAMQCLLRPLDVVMRIGADRFGLVLYDANAAHLRQMAPALRDMVDIMASADTGMVSAPLSIRVGALLATPAVTATALMQHAEALLQRARIGGGNQVVLDPETGW</sequence>
<dbReference type="PANTHER" id="PTHR33121">
    <property type="entry name" value="CYCLIC DI-GMP PHOSPHODIESTERASE PDEF"/>
    <property type="match status" value="1"/>
</dbReference>
<feature type="transmembrane region" description="Helical" evidence="1">
    <location>
        <begin position="80"/>
        <end position="100"/>
    </location>
</feature>
<dbReference type="InterPro" id="IPR000160">
    <property type="entry name" value="GGDEF_dom"/>
</dbReference>
<feature type="transmembrane region" description="Helical" evidence="1">
    <location>
        <begin position="112"/>
        <end position="130"/>
    </location>
</feature>
<gene>
    <name evidence="3" type="ordered locus">XALc_0049</name>
</gene>
<accession>D2U8P4</accession>
<dbReference type="InterPro" id="IPR050706">
    <property type="entry name" value="Cyclic-di-GMP_PDE-like"/>
</dbReference>
<dbReference type="SMART" id="SM00267">
    <property type="entry name" value="GGDEF"/>
    <property type="match status" value="1"/>
</dbReference>
<dbReference type="Pfam" id="PF00990">
    <property type="entry name" value="GGDEF"/>
    <property type="match status" value="1"/>
</dbReference>
<dbReference type="PANTHER" id="PTHR33121:SF79">
    <property type="entry name" value="CYCLIC DI-GMP PHOSPHODIESTERASE PDED-RELATED"/>
    <property type="match status" value="1"/>
</dbReference>
<dbReference type="SUPFAM" id="SSF55073">
    <property type="entry name" value="Nucleotide cyclase"/>
    <property type="match status" value="1"/>
</dbReference>
<dbReference type="eggNOG" id="COG3706">
    <property type="taxonomic scope" value="Bacteria"/>
</dbReference>
<keyword evidence="1" id="KW-0812">Transmembrane</keyword>
<keyword evidence="1" id="KW-0472">Membrane</keyword>
<dbReference type="Proteomes" id="UP000001890">
    <property type="component" value="Chromosome"/>
</dbReference>
<reference evidence="3 4" key="1">
    <citation type="journal article" date="2009" name="BMC Genomics">
        <title>The complete genome sequence of Xanthomonas albilineans provides new insights into the reductive genome evolution of the xylem-limited Xanthomonadaceae.</title>
        <authorList>
            <person name="Pieretti I."/>
            <person name="Royer M."/>
            <person name="Barbe V."/>
            <person name="Carrere S."/>
            <person name="Koebnik R."/>
            <person name="Cociancich S."/>
            <person name="Couloux A."/>
            <person name="Darrasse A."/>
            <person name="Gouzy J."/>
            <person name="Jacques M.A."/>
            <person name="Lauber E."/>
            <person name="Manceau C."/>
            <person name="Mangenot S."/>
            <person name="Poussier S."/>
            <person name="Segurens B."/>
            <person name="Szurek B."/>
            <person name="Verdier V."/>
            <person name="Arlat M."/>
            <person name="Rott P."/>
        </authorList>
    </citation>
    <scope>NUCLEOTIDE SEQUENCE [LARGE SCALE GENOMIC DNA]</scope>
    <source>
        <strain evidence="4">GPE PC73 / CFBP 7063</strain>
    </source>
</reference>
<feature type="transmembrane region" description="Helical" evidence="1">
    <location>
        <begin position="191"/>
        <end position="208"/>
    </location>
</feature>
<evidence type="ECO:0000313" key="4">
    <source>
        <dbReference type="Proteomes" id="UP000001890"/>
    </source>
</evidence>
<keyword evidence="4" id="KW-1185">Reference proteome</keyword>
<dbReference type="STRING" id="380358.XALC_0049"/>
<dbReference type="KEGG" id="xal:XALC_0049"/>
<dbReference type="PROSITE" id="PS50887">
    <property type="entry name" value="GGDEF"/>
    <property type="match status" value="1"/>
</dbReference>
<dbReference type="PATRIC" id="fig|29447.3.peg.51"/>
<proteinExistence type="predicted"/>
<keyword evidence="1" id="KW-1133">Transmembrane helix</keyword>
<feature type="transmembrane region" description="Helical" evidence="1">
    <location>
        <begin position="52"/>
        <end position="74"/>
    </location>
</feature>
<dbReference type="Gene3D" id="3.30.70.270">
    <property type="match status" value="1"/>
</dbReference>
<dbReference type="AlphaFoldDB" id="D2U8P4"/>
<dbReference type="EMBL" id="FP565176">
    <property type="protein sequence ID" value="CBA14595.1"/>
    <property type="molecule type" value="Genomic_DNA"/>
</dbReference>
<dbReference type="OrthoDB" id="9803824at2"/>
<dbReference type="RefSeq" id="WP_012914614.1">
    <property type="nucleotide sequence ID" value="NC_013722.1"/>
</dbReference>
<dbReference type="GO" id="GO:0071111">
    <property type="term" value="F:cyclic-guanylate-specific phosphodiesterase activity"/>
    <property type="evidence" value="ECO:0007669"/>
    <property type="project" value="InterPro"/>
</dbReference>
<feature type="domain" description="GGDEF" evidence="2">
    <location>
        <begin position="257"/>
        <end position="390"/>
    </location>
</feature>
<evidence type="ECO:0000313" key="3">
    <source>
        <dbReference type="EMBL" id="CBA14595.1"/>
    </source>
</evidence>
<dbReference type="GeneID" id="57875424"/>